<feature type="domain" description="Ferrous iron transporter FeoA-like" evidence="2">
    <location>
        <begin position="3"/>
        <end position="81"/>
    </location>
</feature>
<dbReference type="Gene3D" id="2.30.30.90">
    <property type="match status" value="1"/>
</dbReference>
<evidence type="ECO:0000256" key="1">
    <source>
        <dbReference type="ARBA" id="ARBA00023004"/>
    </source>
</evidence>
<dbReference type="PANTHER" id="PTHR42954:SF2">
    <property type="entry name" value="FE(2+) TRANSPORT PROTEIN A"/>
    <property type="match status" value="1"/>
</dbReference>
<dbReference type="InterPro" id="IPR007167">
    <property type="entry name" value="Fe-transptr_FeoA-like"/>
</dbReference>
<evidence type="ECO:0000313" key="3">
    <source>
        <dbReference type="EMBL" id="NDY93371.1"/>
    </source>
</evidence>
<accession>A0A7C9PKD0</accession>
<reference evidence="3 4" key="1">
    <citation type="submission" date="2020-02" db="EMBL/GenBank/DDBJ databases">
        <title>Ideonella bacterium strain TBM-1.</title>
        <authorList>
            <person name="Chen W.-M."/>
        </authorList>
    </citation>
    <scope>NUCLEOTIDE SEQUENCE [LARGE SCALE GENOMIC DNA]</scope>
    <source>
        <strain evidence="3 4">TBM-1</strain>
    </source>
</reference>
<dbReference type="AlphaFoldDB" id="A0A7C9PKD0"/>
<dbReference type="EMBL" id="JAAGOH010000034">
    <property type="protein sequence ID" value="NDY93371.1"/>
    <property type="molecule type" value="Genomic_DNA"/>
</dbReference>
<dbReference type="RefSeq" id="WP_163459409.1">
    <property type="nucleotide sequence ID" value="NZ_JAAGOH010000034.1"/>
</dbReference>
<evidence type="ECO:0000259" key="2">
    <source>
        <dbReference type="SMART" id="SM00899"/>
    </source>
</evidence>
<dbReference type="SUPFAM" id="SSF50037">
    <property type="entry name" value="C-terminal domain of transcriptional repressors"/>
    <property type="match status" value="1"/>
</dbReference>
<protein>
    <submittedName>
        <fullName evidence="3">Ferrous iron transport protein A</fullName>
    </submittedName>
</protein>
<sequence length="88" mass="9313">MPLLLSDLHPGERAEVHGLAATDADLDTTSLRRLAELGFLPGEPVQLVQRGPGGREPLAVRVGDSLFALRLAEARCVQVRAPAAHPTA</sequence>
<proteinExistence type="predicted"/>
<dbReference type="InterPro" id="IPR038157">
    <property type="entry name" value="FeoA_core_dom"/>
</dbReference>
<dbReference type="InterPro" id="IPR052713">
    <property type="entry name" value="FeoA"/>
</dbReference>
<organism evidence="3 4">
    <name type="scientific">Ideonella livida</name>
    <dbReference type="NCBI Taxonomy" id="2707176"/>
    <lineage>
        <taxon>Bacteria</taxon>
        <taxon>Pseudomonadati</taxon>
        <taxon>Pseudomonadota</taxon>
        <taxon>Betaproteobacteria</taxon>
        <taxon>Burkholderiales</taxon>
        <taxon>Sphaerotilaceae</taxon>
        <taxon>Ideonella</taxon>
    </lineage>
</organism>
<dbReference type="InterPro" id="IPR008988">
    <property type="entry name" value="Transcriptional_repressor_C"/>
</dbReference>
<dbReference type="Pfam" id="PF04023">
    <property type="entry name" value="FeoA"/>
    <property type="match status" value="1"/>
</dbReference>
<gene>
    <name evidence="3" type="ORF">G3A44_19445</name>
</gene>
<dbReference type="Proteomes" id="UP000484255">
    <property type="component" value="Unassembled WGS sequence"/>
</dbReference>
<keyword evidence="4" id="KW-1185">Reference proteome</keyword>
<comment type="caution">
    <text evidence="3">The sequence shown here is derived from an EMBL/GenBank/DDBJ whole genome shotgun (WGS) entry which is preliminary data.</text>
</comment>
<dbReference type="SMART" id="SM00899">
    <property type="entry name" value="FeoA"/>
    <property type="match status" value="1"/>
</dbReference>
<dbReference type="GO" id="GO:0046914">
    <property type="term" value="F:transition metal ion binding"/>
    <property type="evidence" value="ECO:0007669"/>
    <property type="project" value="InterPro"/>
</dbReference>
<evidence type="ECO:0000313" key="4">
    <source>
        <dbReference type="Proteomes" id="UP000484255"/>
    </source>
</evidence>
<dbReference type="PANTHER" id="PTHR42954">
    <property type="entry name" value="FE(2+) TRANSPORT PROTEIN A"/>
    <property type="match status" value="1"/>
</dbReference>
<name>A0A7C9PKD0_9BURK</name>
<keyword evidence="1" id="KW-0408">Iron</keyword>